<organism evidence="3 4">
    <name type="scientific">Bagarius yarrelli</name>
    <name type="common">Goonch</name>
    <name type="synonym">Bagrus yarrelli</name>
    <dbReference type="NCBI Taxonomy" id="175774"/>
    <lineage>
        <taxon>Eukaryota</taxon>
        <taxon>Metazoa</taxon>
        <taxon>Chordata</taxon>
        <taxon>Craniata</taxon>
        <taxon>Vertebrata</taxon>
        <taxon>Euteleostomi</taxon>
        <taxon>Actinopterygii</taxon>
        <taxon>Neopterygii</taxon>
        <taxon>Teleostei</taxon>
        <taxon>Ostariophysi</taxon>
        <taxon>Siluriformes</taxon>
        <taxon>Sisoridae</taxon>
        <taxon>Sisorinae</taxon>
        <taxon>Bagarius</taxon>
    </lineage>
</organism>
<dbReference type="AlphaFoldDB" id="A0A556U387"/>
<evidence type="ECO:0000256" key="1">
    <source>
        <dbReference type="SAM" id="Coils"/>
    </source>
</evidence>
<feature type="region of interest" description="Disordered" evidence="2">
    <location>
        <begin position="417"/>
        <end position="451"/>
    </location>
</feature>
<reference evidence="3 4" key="1">
    <citation type="journal article" date="2019" name="Genome Biol. Evol.">
        <title>Whole-Genome Sequencing of the Giant Devil Catfish, Bagarius yarrelli.</title>
        <authorList>
            <person name="Jiang W."/>
            <person name="Lv Y."/>
            <person name="Cheng L."/>
            <person name="Yang K."/>
            <person name="Chao B."/>
            <person name="Wang X."/>
            <person name="Li Y."/>
            <person name="Pan X."/>
            <person name="You X."/>
            <person name="Zhang Y."/>
            <person name="Yang J."/>
            <person name="Li J."/>
            <person name="Zhang X."/>
            <person name="Liu S."/>
            <person name="Sun C."/>
            <person name="Yang J."/>
            <person name="Shi Q."/>
        </authorList>
    </citation>
    <scope>NUCLEOTIDE SEQUENCE [LARGE SCALE GENOMIC DNA]</scope>
    <source>
        <strain evidence="3">JWS20170419001</strain>
        <tissue evidence="3">Muscle</tissue>
    </source>
</reference>
<evidence type="ECO:0000256" key="2">
    <source>
        <dbReference type="SAM" id="MobiDB-lite"/>
    </source>
</evidence>
<evidence type="ECO:0000313" key="4">
    <source>
        <dbReference type="Proteomes" id="UP000319801"/>
    </source>
</evidence>
<dbReference type="OrthoDB" id="6155277at2759"/>
<sequence length="610" mass="69370">MSEQQHFQQCSRACEETMDKDRGQEKFKSKGFRDSLMSTKGLLFDPWHSTPIKKHTEEISMARRVANSIHRSSANQKSSLSAMQRSQMQTSDLELTIIQKQRTELQLLVAELKDREQELNSMAASHQKQLQAWEQDRQKVLTLDADVDREQRCIHELHRRNKAIRAVARRLKSSEVREQDSRKELSRVQQQMQELSQRQQYSIQQHQDLEDKNRSLNSSLLSLSSQLGQLQAHEEELNSLIKIKDAVLTETTNRIARLSSQLQESESMLKEYQSNESKRLQEIEEYKGRLREARQQNTQLKDELREKHLEINSQREELINLRQENQLLRKELALADTTREALMQYESQRSIASEDTVARASCALEHSNDPETEIDESIEESPSATLKVCDLKKDAPIATIASGQCGDMKTQRLSRRALVSGSDGRSAELAPRVPRCRKRSNAPAENKEKDCCSSESEMDVIVVIDHIADLDDQLVVMDVNSKNPTQSSRSGDVTCVYVDCSGASPQMRTINHGLAEDAVVIQQQEAFNSSTSRLQRLLAESQQMVASLEPINCSEKGCDSVCSPNCGRINIKSCEQVQYPENSLEVKQAIKDGFQIHSINSLQKTTECAQ</sequence>
<comment type="caution">
    <text evidence="3">The sequence shown here is derived from an EMBL/GenBank/DDBJ whole genome shotgun (WGS) entry which is preliminary data.</text>
</comment>
<evidence type="ECO:0000313" key="3">
    <source>
        <dbReference type="EMBL" id="TSM28129.1"/>
    </source>
</evidence>
<protein>
    <submittedName>
        <fullName evidence="3">Coiled-coil domain-containing protein 62</fullName>
    </submittedName>
</protein>
<proteinExistence type="predicted"/>
<accession>A0A556U387</accession>
<gene>
    <name evidence="3" type="ORF">Baya_6911</name>
</gene>
<keyword evidence="4" id="KW-1185">Reference proteome</keyword>
<dbReference type="Proteomes" id="UP000319801">
    <property type="component" value="Unassembled WGS sequence"/>
</dbReference>
<dbReference type="EMBL" id="VCAZ01000043">
    <property type="protein sequence ID" value="TSM28129.1"/>
    <property type="molecule type" value="Genomic_DNA"/>
</dbReference>
<feature type="coiled-coil region" evidence="1">
    <location>
        <begin position="230"/>
        <end position="338"/>
    </location>
</feature>
<feature type="coiled-coil region" evidence="1">
    <location>
        <begin position="95"/>
        <end position="136"/>
    </location>
</feature>
<name>A0A556U387_BAGYA</name>
<keyword evidence="1" id="KW-0175">Coiled coil</keyword>